<proteinExistence type="predicted"/>
<dbReference type="Pfam" id="PF00071">
    <property type="entry name" value="Ras"/>
    <property type="match status" value="1"/>
</dbReference>
<feature type="domain" description="DUF4365" evidence="1">
    <location>
        <begin position="19"/>
        <end position="140"/>
    </location>
</feature>
<dbReference type="InterPro" id="IPR027417">
    <property type="entry name" value="P-loop_NTPase"/>
</dbReference>
<dbReference type="Pfam" id="PF14280">
    <property type="entry name" value="DUF4365"/>
    <property type="match status" value="1"/>
</dbReference>
<feature type="non-terminal residue" evidence="2">
    <location>
        <position position="317"/>
    </location>
</feature>
<dbReference type="SUPFAM" id="SSF52540">
    <property type="entry name" value="P-loop containing nucleoside triphosphate hydrolases"/>
    <property type="match status" value="1"/>
</dbReference>
<sequence>MIKKRADTIETQSVGFLLQFFSEWNPNELTNDRGLDFHITIFENEVSTRYAFCVQLKATDSINIKGESIKFSIDVRHLAYFCDYIDPVLLIIYDAQNGIGYYLNIFDYCTTVLDNEKPEWRTQKYITLNIPITNRLNELEVIKNDITETTKKKLRYNTNLLEWYEGYESSLSNPEILEQIMDKNEQDTIRMRFHSSQLYFYQDDLQKTKEQFQKVYTMKREDENHLKAILGYILSQNIILDDINANIRLVLWDIAGQDKYDLSRRMFFQGCLGGLFIYDITRQITLKNIEIKWAKDFKEFTEKHPAYVLIGNKKDLG</sequence>
<protein>
    <recommendedName>
        <fullName evidence="1">DUF4365 domain-containing protein</fullName>
    </recommendedName>
</protein>
<dbReference type="EMBL" id="LAZR01046769">
    <property type="protein sequence ID" value="KKK95760.1"/>
    <property type="molecule type" value="Genomic_DNA"/>
</dbReference>
<accession>A0A0F9ABX8</accession>
<dbReference type="GO" id="GO:0003924">
    <property type="term" value="F:GTPase activity"/>
    <property type="evidence" value="ECO:0007669"/>
    <property type="project" value="InterPro"/>
</dbReference>
<comment type="caution">
    <text evidence="2">The sequence shown here is derived from an EMBL/GenBank/DDBJ whole genome shotgun (WGS) entry which is preliminary data.</text>
</comment>
<evidence type="ECO:0000259" key="1">
    <source>
        <dbReference type="Pfam" id="PF14280"/>
    </source>
</evidence>
<dbReference type="Gene3D" id="3.40.50.300">
    <property type="entry name" value="P-loop containing nucleotide triphosphate hydrolases"/>
    <property type="match status" value="1"/>
</dbReference>
<dbReference type="InterPro" id="IPR001806">
    <property type="entry name" value="Small_GTPase"/>
</dbReference>
<gene>
    <name evidence="2" type="ORF">LCGC14_2669570</name>
</gene>
<dbReference type="PANTHER" id="PTHR47979">
    <property type="entry name" value="DRAB11-RELATED"/>
    <property type="match status" value="1"/>
</dbReference>
<evidence type="ECO:0000313" key="2">
    <source>
        <dbReference type="EMBL" id="KKK95760.1"/>
    </source>
</evidence>
<organism evidence="2">
    <name type="scientific">marine sediment metagenome</name>
    <dbReference type="NCBI Taxonomy" id="412755"/>
    <lineage>
        <taxon>unclassified sequences</taxon>
        <taxon>metagenomes</taxon>
        <taxon>ecological metagenomes</taxon>
    </lineage>
</organism>
<dbReference type="InterPro" id="IPR050209">
    <property type="entry name" value="Rab_GTPases_membrane_traffic"/>
</dbReference>
<reference evidence="2" key="1">
    <citation type="journal article" date="2015" name="Nature">
        <title>Complex archaea that bridge the gap between prokaryotes and eukaryotes.</title>
        <authorList>
            <person name="Spang A."/>
            <person name="Saw J.H."/>
            <person name="Jorgensen S.L."/>
            <person name="Zaremba-Niedzwiedzka K."/>
            <person name="Martijn J."/>
            <person name="Lind A.E."/>
            <person name="van Eijk R."/>
            <person name="Schleper C."/>
            <person name="Guy L."/>
            <person name="Ettema T.J."/>
        </authorList>
    </citation>
    <scope>NUCLEOTIDE SEQUENCE</scope>
</reference>
<dbReference type="AlphaFoldDB" id="A0A0F9ABX8"/>
<name>A0A0F9ABX8_9ZZZZ</name>
<dbReference type="InterPro" id="IPR025375">
    <property type="entry name" value="DUF4365"/>
</dbReference>
<dbReference type="GO" id="GO:0005525">
    <property type="term" value="F:GTP binding"/>
    <property type="evidence" value="ECO:0007669"/>
    <property type="project" value="InterPro"/>
</dbReference>